<dbReference type="AlphaFoldDB" id="A0A218Z9D1"/>
<feature type="compositionally biased region" description="Basic and acidic residues" evidence="1">
    <location>
        <begin position="67"/>
        <end position="90"/>
    </location>
</feature>
<protein>
    <submittedName>
        <fullName evidence="2">Uncharacterized protein</fullName>
    </submittedName>
</protein>
<evidence type="ECO:0000313" key="2">
    <source>
        <dbReference type="EMBL" id="OWP04153.1"/>
    </source>
</evidence>
<dbReference type="InParanoid" id="A0A218Z9D1"/>
<comment type="caution">
    <text evidence="2">The sequence shown here is derived from an EMBL/GenBank/DDBJ whole genome shotgun (WGS) entry which is preliminary data.</text>
</comment>
<reference evidence="2 3" key="1">
    <citation type="submission" date="2017-04" db="EMBL/GenBank/DDBJ databases">
        <title>Draft genome sequence of Marssonina coronaria NL1: causal agent of apple blotch.</title>
        <authorList>
            <person name="Cheng Q."/>
        </authorList>
    </citation>
    <scope>NUCLEOTIDE SEQUENCE [LARGE SCALE GENOMIC DNA]</scope>
    <source>
        <strain evidence="2 3">NL1</strain>
    </source>
</reference>
<proteinExistence type="predicted"/>
<keyword evidence="3" id="KW-1185">Reference proteome</keyword>
<sequence>MVRPGGGGALPSSWPPEPRSEAAGLTAVCSTQAGDGGGGQSRHHILETGAAPSSKADKVNDSNCAKSKGERPRQRTVKMSKEMSKDDAKPAQRAPKPKQSSCRPFAPPSALTQRTADPSADVGSGAAEEDRTGENAGGSKQDANSGSGGQATAEK</sequence>
<accession>A0A218Z9D1</accession>
<evidence type="ECO:0000313" key="3">
    <source>
        <dbReference type="Proteomes" id="UP000242519"/>
    </source>
</evidence>
<evidence type="ECO:0000256" key="1">
    <source>
        <dbReference type="SAM" id="MobiDB-lite"/>
    </source>
</evidence>
<dbReference type="EMBL" id="MZNU01000132">
    <property type="protein sequence ID" value="OWP04153.1"/>
    <property type="molecule type" value="Genomic_DNA"/>
</dbReference>
<gene>
    <name evidence="2" type="ORF">B2J93_362</name>
</gene>
<feature type="region of interest" description="Disordered" evidence="1">
    <location>
        <begin position="1"/>
        <end position="155"/>
    </location>
</feature>
<dbReference type="Proteomes" id="UP000242519">
    <property type="component" value="Unassembled WGS sequence"/>
</dbReference>
<name>A0A218Z9D1_9HELO</name>
<organism evidence="2 3">
    <name type="scientific">Diplocarpon coronariae</name>
    <dbReference type="NCBI Taxonomy" id="2795749"/>
    <lineage>
        <taxon>Eukaryota</taxon>
        <taxon>Fungi</taxon>
        <taxon>Dikarya</taxon>
        <taxon>Ascomycota</taxon>
        <taxon>Pezizomycotina</taxon>
        <taxon>Leotiomycetes</taxon>
        <taxon>Helotiales</taxon>
        <taxon>Drepanopezizaceae</taxon>
        <taxon>Diplocarpon</taxon>
    </lineage>
</organism>